<dbReference type="PANTHER" id="PTHR11851:SF224">
    <property type="entry name" value="PROCESSING PROTEASE"/>
    <property type="match status" value="1"/>
</dbReference>
<feature type="domain" description="Peptidase M16 C-terminal" evidence="3">
    <location>
        <begin position="199"/>
        <end position="377"/>
    </location>
</feature>
<protein>
    <recommendedName>
        <fullName evidence="6">Zinc protease</fullName>
    </recommendedName>
</protein>
<dbReference type="RefSeq" id="WP_188505248.1">
    <property type="nucleotide sequence ID" value="NZ_BMER01000001.1"/>
</dbReference>
<dbReference type="Pfam" id="PF05193">
    <property type="entry name" value="Peptidase_M16_C"/>
    <property type="match status" value="1"/>
</dbReference>
<dbReference type="AlphaFoldDB" id="A0A917HLY2"/>
<evidence type="ECO:0000259" key="3">
    <source>
        <dbReference type="Pfam" id="PF05193"/>
    </source>
</evidence>
<evidence type="ECO:0000256" key="1">
    <source>
        <dbReference type="SAM" id="SignalP"/>
    </source>
</evidence>
<organism evidence="4 5">
    <name type="scientific">Parapedobacter pyrenivorans</name>
    <dbReference type="NCBI Taxonomy" id="1305674"/>
    <lineage>
        <taxon>Bacteria</taxon>
        <taxon>Pseudomonadati</taxon>
        <taxon>Bacteroidota</taxon>
        <taxon>Sphingobacteriia</taxon>
        <taxon>Sphingobacteriales</taxon>
        <taxon>Sphingobacteriaceae</taxon>
        <taxon>Parapedobacter</taxon>
    </lineage>
</organism>
<keyword evidence="5" id="KW-1185">Reference proteome</keyword>
<proteinExistence type="predicted"/>
<dbReference type="PANTHER" id="PTHR11851">
    <property type="entry name" value="METALLOPROTEASE"/>
    <property type="match status" value="1"/>
</dbReference>
<dbReference type="InterPro" id="IPR011249">
    <property type="entry name" value="Metalloenz_LuxS/M16"/>
</dbReference>
<evidence type="ECO:0000313" key="5">
    <source>
        <dbReference type="Proteomes" id="UP000660862"/>
    </source>
</evidence>
<dbReference type="InterPro" id="IPR007863">
    <property type="entry name" value="Peptidase_M16_C"/>
</dbReference>
<keyword evidence="1" id="KW-0732">Signal</keyword>
<reference evidence="4" key="1">
    <citation type="journal article" date="2014" name="Int. J. Syst. Evol. Microbiol.">
        <title>Complete genome sequence of Corynebacterium casei LMG S-19264T (=DSM 44701T), isolated from a smear-ripened cheese.</title>
        <authorList>
            <consortium name="US DOE Joint Genome Institute (JGI-PGF)"/>
            <person name="Walter F."/>
            <person name="Albersmeier A."/>
            <person name="Kalinowski J."/>
            <person name="Ruckert C."/>
        </authorList>
    </citation>
    <scope>NUCLEOTIDE SEQUENCE</scope>
    <source>
        <strain evidence="4">CGMCC 1.12195</strain>
    </source>
</reference>
<dbReference type="GO" id="GO:0046872">
    <property type="term" value="F:metal ion binding"/>
    <property type="evidence" value="ECO:0007669"/>
    <property type="project" value="InterPro"/>
</dbReference>
<name>A0A917HLY2_9SPHI</name>
<dbReference type="SUPFAM" id="SSF63411">
    <property type="entry name" value="LuxS/MPP-like metallohydrolase"/>
    <property type="match status" value="2"/>
</dbReference>
<feature type="domain" description="Peptidase M16 N-terminal" evidence="2">
    <location>
        <begin position="67"/>
        <end position="182"/>
    </location>
</feature>
<reference evidence="4" key="2">
    <citation type="submission" date="2020-09" db="EMBL/GenBank/DDBJ databases">
        <authorList>
            <person name="Sun Q."/>
            <person name="Zhou Y."/>
        </authorList>
    </citation>
    <scope>NUCLEOTIDE SEQUENCE</scope>
    <source>
        <strain evidence="4">CGMCC 1.12195</strain>
    </source>
</reference>
<feature type="chain" id="PRO_5038058043" description="Zinc protease" evidence="1">
    <location>
        <begin position="21"/>
        <end position="681"/>
    </location>
</feature>
<dbReference type="Proteomes" id="UP000660862">
    <property type="component" value="Unassembled WGS sequence"/>
</dbReference>
<evidence type="ECO:0000259" key="2">
    <source>
        <dbReference type="Pfam" id="PF00675"/>
    </source>
</evidence>
<dbReference type="InterPro" id="IPR011765">
    <property type="entry name" value="Pept_M16_N"/>
</dbReference>
<accession>A0A917HLY2</accession>
<evidence type="ECO:0008006" key="6">
    <source>
        <dbReference type="Google" id="ProtNLM"/>
    </source>
</evidence>
<dbReference type="Gene3D" id="3.30.830.10">
    <property type="entry name" value="Metalloenzyme, LuxS/M16 peptidase-like"/>
    <property type="match status" value="2"/>
</dbReference>
<gene>
    <name evidence="4" type="ORF">GCM10007415_14760</name>
</gene>
<dbReference type="InterPro" id="IPR050361">
    <property type="entry name" value="MPP/UQCRC_Complex"/>
</dbReference>
<dbReference type="EMBL" id="BMER01000001">
    <property type="protein sequence ID" value="GGG82848.1"/>
    <property type="molecule type" value="Genomic_DNA"/>
</dbReference>
<evidence type="ECO:0000313" key="4">
    <source>
        <dbReference type="EMBL" id="GGG82848.1"/>
    </source>
</evidence>
<feature type="signal peptide" evidence="1">
    <location>
        <begin position="1"/>
        <end position="20"/>
    </location>
</feature>
<dbReference type="Pfam" id="PF00675">
    <property type="entry name" value="Peptidase_M16"/>
    <property type="match status" value="1"/>
</dbReference>
<sequence>MKKTSIFLLAILCSTTVALAQIDRTKYPEPAPAPQINIGDPATFTLPNGLTVFVVENHKLPRVTYSLVLDRDPILEGDKAGLTSFVGDMLMGGTASRSKDELDEAIDRIGARIGASSTSASASSLKKYNAQLLELFADVLFNPAFPQAELDKLKKQAISGLAAAKEDPNSIADVVRNAAMYGKDHPYGETETEKTVENVQVEDVRNYYDTYFKPNIAYLAIVGDITVSEAKDLVNQYFASWQKGEVAKHQWPAPQAPQGNKVVLVNRASSAQSVINVGYPFELKPNNPDVIAVSVVAEILGGGASSRLFQNLREDKGYTYGAYGNINPGKLVATLNTSASVRNAVTDSATQEFIHELKKMGERTITQTELDLAKASLAGSFGRSLEQPSTIANFAINTELQQLPKDYYKNYLKNLDAITLDQINAIAAKYVHGDNLQITVVGKTDDFAEQMARFGDVQFYTVTGDPEVKVAITDANVTAESVVDRYLTAIGGRAQLAAVKTLKSVSEAEIQGMTITIEQLVDQNKGIAVQNTKLGTQVLSKVLITKDRVTVTAQGQSQELPADAATAYQALLAIFPELNYATNNTKLELDGITKVNEENAYKIKVIQGDNTSVDYFSVESGLKLKTESELSGETTVEKYDIYDGIKLPETITIVNKMVPMPLKAVTKAVVINGEISADELK</sequence>
<comment type="caution">
    <text evidence="4">The sequence shown here is derived from an EMBL/GenBank/DDBJ whole genome shotgun (WGS) entry which is preliminary data.</text>
</comment>